<accession>V6DHE0</accession>
<dbReference type="Gene3D" id="1.10.8.60">
    <property type="match status" value="1"/>
</dbReference>
<dbReference type="KEGG" id="dpb:BABL1_gene_104"/>
<dbReference type="InterPro" id="IPR027417">
    <property type="entry name" value="P-loop_NTPase"/>
</dbReference>
<dbReference type="HOGENOM" id="CLU_335469_0_0_7"/>
<reference evidence="2 3" key="1">
    <citation type="journal article" date="2015" name="Biol. Direct">
        <title>Babela massiliensis, a representative of a widespread bacterial phylum with unusual adaptations to parasitism in amoebae.</title>
        <authorList>
            <person name="Pagnier I."/>
            <person name="Yutin N."/>
            <person name="Croce O."/>
            <person name="Makarova K.S."/>
            <person name="Wolf Y.I."/>
            <person name="Benamar S."/>
            <person name="Raoult D."/>
            <person name="Koonin E.V."/>
            <person name="La Scola B."/>
        </authorList>
    </citation>
    <scope>NUCLEOTIDE SEQUENCE [LARGE SCALE GENOMIC DNA]</scope>
    <source>
        <strain evidence="3">BABL1</strain>
    </source>
</reference>
<organism evidence="2 3">
    <name type="scientific">Candidatus Babela massiliensis</name>
    <dbReference type="NCBI Taxonomy" id="673862"/>
    <lineage>
        <taxon>Bacteria</taxon>
        <taxon>Candidatus Babelota</taxon>
        <taxon>Candidatus Babeliae</taxon>
        <taxon>Candidatus Babeliales</taxon>
        <taxon>Candidatus Babeliaceae</taxon>
        <taxon>Candidatus Babela</taxon>
    </lineage>
</organism>
<dbReference type="Gene3D" id="3.40.50.300">
    <property type="entry name" value="P-loop containing nucleotide triphosphate hydrolases"/>
    <property type="match status" value="1"/>
</dbReference>
<protein>
    <submittedName>
        <fullName evidence="2">Ulp1-like desumoylating protease fused to AAA ATPase</fullName>
    </submittedName>
</protein>
<evidence type="ECO:0000313" key="3">
    <source>
        <dbReference type="Proteomes" id="UP000018769"/>
    </source>
</evidence>
<dbReference type="GO" id="GO:0016887">
    <property type="term" value="F:ATP hydrolysis activity"/>
    <property type="evidence" value="ECO:0007669"/>
    <property type="project" value="InterPro"/>
</dbReference>
<name>V6DHE0_9BACT</name>
<gene>
    <name evidence="2" type="ORF">BABL1_gene_104</name>
</gene>
<evidence type="ECO:0000259" key="1">
    <source>
        <dbReference type="Pfam" id="PF00004"/>
    </source>
</evidence>
<dbReference type="STRING" id="673862.BABL1_gene_104"/>
<proteinExistence type="predicted"/>
<dbReference type="Pfam" id="PF00004">
    <property type="entry name" value="AAA"/>
    <property type="match status" value="1"/>
</dbReference>
<keyword evidence="2" id="KW-0378">Hydrolase</keyword>
<dbReference type="InterPro" id="IPR003959">
    <property type="entry name" value="ATPase_AAA_core"/>
</dbReference>
<feature type="domain" description="ATPase AAA-type core" evidence="1">
    <location>
        <begin position="474"/>
        <end position="610"/>
    </location>
</feature>
<sequence>MFIYNSRIKNLKTNIFFMIIVSNFYSLSMRCEKQESQSQKSQSKISQYKVLQQEDGSSCGYHALYNAITIAKSLKNPSFKAFLDTDIGRSNYFGSSNSKWERHIIEKRVNLLAQNYIRDCLLKKLKNIEILTKKPDSDCYELNLSSLWVKLNINDLNALATIKAFGNMITNVSKIVVESSIVEQEDKRICRISSEYLREIFRQECIRRNIKIDNFDELFLEIFNFTEPFDLEFEIVSDSKIVDLNNGGIYTVNWMTSSDKRFNKVDSENQIFTTINPGHWLSSQELESLVDLEKEDTELIGLEIFCLDRDIEQLFNQNTGEELLINTQRNFQDINYSGTAVFLIYDSRHWITCVITKDAGEYANFIFADSLGNNYKSYVRARTLIRLLTNTDIEDKNDLCLNESETETKSIESESDSAFDIIENLVSVYCDSMARLYIPLVFLFDEYTDEKVHLMKTDLFIEDLKEGRNFDKSILISGPPKTGKFSLAYSIAVEAQLLFVPIAATSLVDATLFNKKDENNREDTDYGSINIQPIDIFFYITQKYKSPMVIFIHLLDKLLLKADSKESKKLLINYLLNKLIEYKKKNKVLFIISSYIPFEKYPENINFIGLCPDTIKLELPDYNKRLKIMIYYFNDDKNRLFEDEEKNIQAKKVSEFLKIIRSEDIRNLASMMRGLSCADIKEFIRLACFAKIKGKKYENSISSFQFWWNSQDFKGRTFETILTKYNPLAFPINKVSGLFENYDKEFTNTLYSCWLIKSNEIKERNKLDENFSYQSNASYITQCCKESENVQLVKQCFIYVSETKIGQAVSEGIAEEVKDVSKLITKKVFEKTATVTLQVGTGVYKICCMFVPKFKK</sequence>
<keyword evidence="2" id="KW-0645">Protease</keyword>
<dbReference type="SUPFAM" id="SSF52540">
    <property type="entry name" value="P-loop containing nucleoside triphosphate hydrolases"/>
    <property type="match status" value="1"/>
</dbReference>
<dbReference type="eggNOG" id="COG0465">
    <property type="taxonomic scope" value="Bacteria"/>
</dbReference>
<keyword evidence="3" id="KW-1185">Reference proteome</keyword>
<dbReference type="OrthoDB" id="9783370at2"/>
<dbReference type="GO" id="GO:0005524">
    <property type="term" value="F:ATP binding"/>
    <property type="evidence" value="ECO:0007669"/>
    <property type="project" value="InterPro"/>
</dbReference>
<dbReference type="RefSeq" id="WP_023792925.1">
    <property type="nucleotide sequence ID" value="NC_023003.1"/>
</dbReference>
<dbReference type="Proteomes" id="UP000018769">
    <property type="component" value="Chromosome I"/>
</dbReference>
<evidence type="ECO:0000313" key="2">
    <source>
        <dbReference type="EMBL" id="CDK30970.1"/>
    </source>
</evidence>
<dbReference type="GO" id="GO:0006508">
    <property type="term" value="P:proteolysis"/>
    <property type="evidence" value="ECO:0007669"/>
    <property type="project" value="UniProtKB-KW"/>
</dbReference>
<dbReference type="GO" id="GO:0008233">
    <property type="term" value="F:peptidase activity"/>
    <property type="evidence" value="ECO:0007669"/>
    <property type="project" value="UniProtKB-KW"/>
</dbReference>
<dbReference type="EMBL" id="HG793133">
    <property type="protein sequence ID" value="CDK30970.1"/>
    <property type="molecule type" value="Genomic_DNA"/>
</dbReference>
<dbReference type="AlphaFoldDB" id="V6DHE0"/>